<dbReference type="HOGENOM" id="CLU_1328918_0_0_4"/>
<proteinExistence type="predicted"/>
<dbReference type="Gene3D" id="3.40.50.2000">
    <property type="entry name" value="Glycogen Phosphorylase B"/>
    <property type="match status" value="1"/>
</dbReference>
<comment type="caution">
    <text evidence="3">The sequence shown here is derived from an EMBL/GenBank/DDBJ whole genome shotgun (WGS) entry which is preliminary data.</text>
</comment>
<evidence type="ECO:0000256" key="2">
    <source>
        <dbReference type="ARBA" id="ARBA00022679"/>
    </source>
</evidence>
<keyword evidence="1" id="KW-0328">Glycosyltransferase</keyword>
<dbReference type="GO" id="GO:0009244">
    <property type="term" value="P:lipopolysaccharide core region biosynthetic process"/>
    <property type="evidence" value="ECO:0007669"/>
    <property type="project" value="TreeGrafter"/>
</dbReference>
<dbReference type="GO" id="GO:0005829">
    <property type="term" value="C:cytosol"/>
    <property type="evidence" value="ECO:0007669"/>
    <property type="project" value="TreeGrafter"/>
</dbReference>
<evidence type="ECO:0000256" key="1">
    <source>
        <dbReference type="ARBA" id="ARBA00022676"/>
    </source>
</evidence>
<name>H3KGV2_9BURK</name>
<organism evidence="3 4">
    <name type="scientific">Sutterella parvirubra YIT 11816</name>
    <dbReference type="NCBI Taxonomy" id="762967"/>
    <lineage>
        <taxon>Bacteria</taxon>
        <taxon>Pseudomonadati</taxon>
        <taxon>Pseudomonadota</taxon>
        <taxon>Betaproteobacteria</taxon>
        <taxon>Burkholderiales</taxon>
        <taxon>Sutterellaceae</taxon>
        <taxon>Sutterella</taxon>
    </lineage>
</organism>
<gene>
    <name evidence="3" type="ORF">HMPREF9440_01985</name>
</gene>
<keyword evidence="4" id="KW-1185">Reference proteome</keyword>
<dbReference type="InterPro" id="IPR002201">
    <property type="entry name" value="Glyco_trans_9"/>
</dbReference>
<accession>H3KGV2</accession>
<protein>
    <submittedName>
        <fullName evidence="3">Putative lipopolysaccharide heptosyltransferase I</fullName>
    </submittedName>
</protein>
<evidence type="ECO:0000313" key="4">
    <source>
        <dbReference type="Proteomes" id="UP000004956"/>
    </source>
</evidence>
<dbReference type="EMBL" id="AFBQ01000296">
    <property type="protein sequence ID" value="EHY30662.1"/>
    <property type="molecule type" value="Genomic_DNA"/>
</dbReference>
<dbReference type="GO" id="GO:0008713">
    <property type="term" value="F:ADP-heptose-lipopolysaccharide heptosyltransferase activity"/>
    <property type="evidence" value="ECO:0007669"/>
    <property type="project" value="TreeGrafter"/>
</dbReference>
<dbReference type="PANTHER" id="PTHR30160:SF19">
    <property type="entry name" value="LIPOPOLYSACCHARIDE HEPTOSYLTRANSFERASE 1"/>
    <property type="match status" value="1"/>
</dbReference>
<dbReference type="Pfam" id="PF01075">
    <property type="entry name" value="Glyco_transf_9"/>
    <property type="match status" value="1"/>
</dbReference>
<dbReference type="PANTHER" id="PTHR30160">
    <property type="entry name" value="TETRAACYLDISACCHARIDE 4'-KINASE-RELATED"/>
    <property type="match status" value="1"/>
</dbReference>
<dbReference type="SUPFAM" id="SSF53756">
    <property type="entry name" value="UDP-Glycosyltransferase/glycogen phosphorylase"/>
    <property type="match status" value="1"/>
</dbReference>
<dbReference type="CDD" id="cd03789">
    <property type="entry name" value="GT9_LPS_heptosyltransferase"/>
    <property type="match status" value="1"/>
</dbReference>
<reference evidence="3 4" key="1">
    <citation type="submission" date="2011-11" db="EMBL/GenBank/DDBJ databases">
        <authorList>
            <person name="Weinstock G."/>
            <person name="Sodergren E."/>
            <person name="Clifton S."/>
            <person name="Fulton L."/>
            <person name="Fulton B."/>
            <person name="Courtney L."/>
            <person name="Fronick C."/>
            <person name="Harrison M."/>
            <person name="Strong C."/>
            <person name="Farmer C."/>
            <person name="Delahaunty K."/>
            <person name="Markovic C."/>
            <person name="Hall O."/>
            <person name="Minx P."/>
            <person name="Tomlinson C."/>
            <person name="Mitreva M."/>
            <person name="Hou S."/>
            <person name="Chen J."/>
            <person name="Wollam A."/>
            <person name="Pepin K.H."/>
            <person name="Johnson M."/>
            <person name="Bhonagiri V."/>
            <person name="Zhang X."/>
            <person name="Suruliraj S."/>
            <person name="Warren W."/>
            <person name="Chinwalla A."/>
            <person name="Mardis E.R."/>
            <person name="Wilson R.K."/>
        </authorList>
    </citation>
    <scope>NUCLEOTIDE SEQUENCE [LARGE SCALE GENOMIC DNA]</scope>
    <source>
        <strain evidence="3 4">YIT 11816</strain>
    </source>
</reference>
<dbReference type="PATRIC" id="fig|762967.3.peg.1565"/>
<dbReference type="AlphaFoldDB" id="H3KGV2"/>
<dbReference type="Proteomes" id="UP000004956">
    <property type="component" value="Unassembled WGS sequence"/>
</dbReference>
<dbReference type="InterPro" id="IPR051199">
    <property type="entry name" value="LPS_LOS_Heptosyltrfase"/>
</dbReference>
<sequence>WTGRPSIGYTRRTVREPIASFFYSRHLDLPEEMGAVLRYRTAAAEALGYPLRGGDAVFGLDAKAEPVPAMATPYAAMAVNTSRDEKLWPEAHWVTLCRELLARGLPSVFYWGSAVEEERVRRIAAQVEGAVVAPRAPLAAVAAGLKGASLTVGVDTGLSHLAAALGCPSVGIFVSTPLETLRLFGDGPVESLGGVGKVPGADEVLAAAERVLARGRA</sequence>
<keyword evidence="2 3" id="KW-0808">Transferase</keyword>
<evidence type="ECO:0000313" key="3">
    <source>
        <dbReference type="EMBL" id="EHY30662.1"/>
    </source>
</evidence>
<feature type="non-terminal residue" evidence="3">
    <location>
        <position position="1"/>
    </location>
</feature>
<dbReference type="STRING" id="762967.HMPREF9440_01985"/>